<evidence type="ECO:0008006" key="6">
    <source>
        <dbReference type="Google" id="ProtNLM"/>
    </source>
</evidence>
<dbReference type="Proteomes" id="UP000277300">
    <property type="component" value="Unassembled WGS sequence"/>
</dbReference>
<evidence type="ECO:0000256" key="1">
    <source>
        <dbReference type="SAM" id="SignalP"/>
    </source>
</evidence>
<evidence type="ECO:0000313" key="2">
    <source>
        <dbReference type="EMBL" id="RLN49525.1"/>
    </source>
</evidence>
<proteinExistence type="predicted"/>
<feature type="chain" id="PRO_5036082270" description="RxLR effector protein" evidence="1">
    <location>
        <begin position="19"/>
        <end position="117"/>
    </location>
</feature>
<feature type="signal peptide" evidence="1">
    <location>
        <begin position="1"/>
        <end position="18"/>
    </location>
</feature>
<name>A0A3F2RT48_9STRA</name>
<evidence type="ECO:0000313" key="5">
    <source>
        <dbReference type="Proteomes" id="UP000284657"/>
    </source>
</evidence>
<gene>
    <name evidence="2" type="ORF">BBJ29_007895</name>
    <name evidence="3" type="ORF">BBP00_00003886</name>
</gene>
<dbReference type="EMBL" id="MBDO02000088">
    <property type="protein sequence ID" value="RLN63754.1"/>
    <property type="molecule type" value="Genomic_DNA"/>
</dbReference>
<comment type="caution">
    <text evidence="3">The sequence shown here is derived from an EMBL/GenBank/DDBJ whole genome shotgun (WGS) entry which is preliminary data.</text>
</comment>
<reference evidence="4 5" key="1">
    <citation type="submission" date="2018-07" db="EMBL/GenBank/DDBJ databases">
        <title>Genome sequencing of oomycete isolates from Chile give support for New Zealand origin for Phytophthora kernoviae and make available the first Nothophytophthora sp. genome.</title>
        <authorList>
            <person name="Studholme D.J."/>
            <person name="Sanfuentes E."/>
            <person name="Panda P."/>
            <person name="Hill R."/>
            <person name="Sambles C."/>
            <person name="Grant M."/>
            <person name="Williams N.M."/>
            <person name="Mcdougal R.L."/>
        </authorList>
    </citation>
    <scope>NUCLEOTIDE SEQUENCE [LARGE SCALE GENOMIC DNA]</scope>
    <source>
        <strain evidence="3">Chile6</strain>
        <strain evidence="2">Chile7</strain>
    </source>
</reference>
<evidence type="ECO:0000313" key="4">
    <source>
        <dbReference type="Proteomes" id="UP000277300"/>
    </source>
</evidence>
<sequence length="117" mass="11950">MKAFFLGIASALVAVATAVYAPEHVAPADPPESISDGTRRLEGEKQEWHGLGDIGGIGGLGGLGGVGDLGGIALRGLSDEALADDAEKIGDDEAVYARGHVATGGVAVTPPRRRWYN</sequence>
<dbReference type="AlphaFoldDB" id="A0A3F2RT48"/>
<evidence type="ECO:0000313" key="3">
    <source>
        <dbReference type="EMBL" id="RLN63754.1"/>
    </source>
</evidence>
<dbReference type="EMBL" id="MBAD02002142">
    <property type="protein sequence ID" value="RLN49525.1"/>
    <property type="molecule type" value="Genomic_DNA"/>
</dbReference>
<protein>
    <recommendedName>
        <fullName evidence="6">RxLR effector protein</fullName>
    </recommendedName>
</protein>
<organism evidence="3 4">
    <name type="scientific">Phytophthora kernoviae</name>
    <dbReference type="NCBI Taxonomy" id="325452"/>
    <lineage>
        <taxon>Eukaryota</taxon>
        <taxon>Sar</taxon>
        <taxon>Stramenopiles</taxon>
        <taxon>Oomycota</taxon>
        <taxon>Peronosporomycetes</taxon>
        <taxon>Peronosporales</taxon>
        <taxon>Peronosporaceae</taxon>
        <taxon>Phytophthora</taxon>
    </lineage>
</organism>
<dbReference type="Proteomes" id="UP000284657">
    <property type="component" value="Unassembled WGS sequence"/>
</dbReference>
<keyword evidence="1" id="KW-0732">Signal</keyword>
<accession>A0A3F2RT48</accession>